<sequence>MSSSIFVNHPLKKILNPGKAFDGFSSAFFQACWDTIAEDVFAAVTDFFRGTYIPRSFTATSIILIPKNDFSQSWSEFKPISLCNVTNKILSELLYNKISQALPDLISPSQSGFVPGRLIADNILLAQ</sequence>
<dbReference type="PANTHER" id="PTHR46890:SF48">
    <property type="entry name" value="RNA-DIRECTED DNA POLYMERASE"/>
    <property type="match status" value="1"/>
</dbReference>
<dbReference type="InterPro" id="IPR052343">
    <property type="entry name" value="Retrotransposon-Effector_Assoc"/>
</dbReference>
<accession>A0AAW2ML30</accession>
<organism evidence="1">
    <name type="scientific">Sesamum angustifolium</name>
    <dbReference type="NCBI Taxonomy" id="2727405"/>
    <lineage>
        <taxon>Eukaryota</taxon>
        <taxon>Viridiplantae</taxon>
        <taxon>Streptophyta</taxon>
        <taxon>Embryophyta</taxon>
        <taxon>Tracheophyta</taxon>
        <taxon>Spermatophyta</taxon>
        <taxon>Magnoliopsida</taxon>
        <taxon>eudicotyledons</taxon>
        <taxon>Gunneridae</taxon>
        <taxon>Pentapetalae</taxon>
        <taxon>asterids</taxon>
        <taxon>lamiids</taxon>
        <taxon>Lamiales</taxon>
        <taxon>Pedaliaceae</taxon>
        <taxon>Sesamum</taxon>
    </lineage>
</organism>
<evidence type="ECO:0000313" key="1">
    <source>
        <dbReference type="EMBL" id="KAL0331163.1"/>
    </source>
</evidence>
<reference evidence="1" key="1">
    <citation type="submission" date="2020-06" db="EMBL/GenBank/DDBJ databases">
        <authorList>
            <person name="Li T."/>
            <person name="Hu X."/>
            <person name="Zhang T."/>
            <person name="Song X."/>
            <person name="Zhang H."/>
            <person name="Dai N."/>
            <person name="Sheng W."/>
            <person name="Hou X."/>
            <person name="Wei L."/>
        </authorList>
    </citation>
    <scope>NUCLEOTIDE SEQUENCE</scope>
    <source>
        <strain evidence="1">G01</strain>
        <tissue evidence="1">Leaf</tissue>
    </source>
</reference>
<gene>
    <name evidence="1" type="ORF">Sangu_1661800</name>
</gene>
<dbReference type="EMBL" id="JACGWK010000010">
    <property type="protein sequence ID" value="KAL0331163.1"/>
    <property type="molecule type" value="Genomic_DNA"/>
</dbReference>
<protein>
    <recommendedName>
        <fullName evidence="2">Reverse transcriptase domain-containing protein</fullName>
    </recommendedName>
</protein>
<dbReference type="AlphaFoldDB" id="A0AAW2ML30"/>
<evidence type="ECO:0008006" key="2">
    <source>
        <dbReference type="Google" id="ProtNLM"/>
    </source>
</evidence>
<reference evidence="1" key="2">
    <citation type="journal article" date="2024" name="Plant">
        <title>Genomic evolution and insights into agronomic trait innovations of Sesamum species.</title>
        <authorList>
            <person name="Miao H."/>
            <person name="Wang L."/>
            <person name="Qu L."/>
            <person name="Liu H."/>
            <person name="Sun Y."/>
            <person name="Le M."/>
            <person name="Wang Q."/>
            <person name="Wei S."/>
            <person name="Zheng Y."/>
            <person name="Lin W."/>
            <person name="Duan Y."/>
            <person name="Cao H."/>
            <person name="Xiong S."/>
            <person name="Wang X."/>
            <person name="Wei L."/>
            <person name="Li C."/>
            <person name="Ma Q."/>
            <person name="Ju M."/>
            <person name="Zhao R."/>
            <person name="Li G."/>
            <person name="Mu C."/>
            <person name="Tian Q."/>
            <person name="Mei H."/>
            <person name="Zhang T."/>
            <person name="Gao T."/>
            <person name="Zhang H."/>
        </authorList>
    </citation>
    <scope>NUCLEOTIDE SEQUENCE</scope>
    <source>
        <strain evidence="1">G01</strain>
    </source>
</reference>
<comment type="caution">
    <text evidence="1">The sequence shown here is derived from an EMBL/GenBank/DDBJ whole genome shotgun (WGS) entry which is preliminary data.</text>
</comment>
<name>A0AAW2ML30_9LAMI</name>
<proteinExistence type="predicted"/>
<dbReference type="PANTHER" id="PTHR46890">
    <property type="entry name" value="NON-LTR RETROLELEMENT REVERSE TRANSCRIPTASE-LIKE PROTEIN-RELATED"/>
    <property type="match status" value="1"/>
</dbReference>